<dbReference type="EMBL" id="CM047908">
    <property type="protein sequence ID" value="KAJ0083151.1"/>
    <property type="molecule type" value="Genomic_DNA"/>
</dbReference>
<reference evidence="2" key="1">
    <citation type="journal article" date="2023" name="G3 (Bethesda)">
        <title>Genome assembly and association tests identify interacting loci associated with vigor, precocity, and sex in interspecific pistachio rootstocks.</title>
        <authorList>
            <person name="Palmer W."/>
            <person name="Jacygrad E."/>
            <person name="Sagayaradj S."/>
            <person name="Cavanaugh K."/>
            <person name="Han R."/>
            <person name="Bertier L."/>
            <person name="Beede B."/>
            <person name="Kafkas S."/>
            <person name="Golino D."/>
            <person name="Preece J."/>
            <person name="Michelmore R."/>
        </authorList>
    </citation>
    <scope>NUCLEOTIDE SEQUENCE [LARGE SCALE GENOMIC DNA]</scope>
</reference>
<protein>
    <submittedName>
        <fullName evidence="1">Uncharacterized protein</fullName>
    </submittedName>
</protein>
<gene>
    <name evidence="1" type="ORF">Patl1_11539</name>
</gene>
<accession>A0ACC1A9P6</accession>
<evidence type="ECO:0000313" key="1">
    <source>
        <dbReference type="EMBL" id="KAJ0083151.1"/>
    </source>
</evidence>
<dbReference type="Proteomes" id="UP001164250">
    <property type="component" value="Chromosome 12"/>
</dbReference>
<proteinExistence type="predicted"/>
<sequence>MVSLLQYYALSGYHHLVLVCLLVFRCWRVQWPKKDELCCFNDANEFYCIWLCRLFYAFAVWLLFCTFSRQSAYVLTASFGLWPWVLKFLGQDALKEVIENAELYQLQVPDRAMQCT</sequence>
<name>A0ACC1A9P6_9ROSI</name>
<keyword evidence="2" id="KW-1185">Reference proteome</keyword>
<organism evidence="1 2">
    <name type="scientific">Pistacia atlantica</name>
    <dbReference type="NCBI Taxonomy" id="434234"/>
    <lineage>
        <taxon>Eukaryota</taxon>
        <taxon>Viridiplantae</taxon>
        <taxon>Streptophyta</taxon>
        <taxon>Embryophyta</taxon>
        <taxon>Tracheophyta</taxon>
        <taxon>Spermatophyta</taxon>
        <taxon>Magnoliopsida</taxon>
        <taxon>eudicotyledons</taxon>
        <taxon>Gunneridae</taxon>
        <taxon>Pentapetalae</taxon>
        <taxon>rosids</taxon>
        <taxon>malvids</taxon>
        <taxon>Sapindales</taxon>
        <taxon>Anacardiaceae</taxon>
        <taxon>Pistacia</taxon>
    </lineage>
</organism>
<comment type="caution">
    <text evidence="1">The sequence shown here is derived from an EMBL/GenBank/DDBJ whole genome shotgun (WGS) entry which is preliminary data.</text>
</comment>
<evidence type="ECO:0000313" key="2">
    <source>
        <dbReference type="Proteomes" id="UP001164250"/>
    </source>
</evidence>